<evidence type="ECO:0000313" key="4">
    <source>
        <dbReference type="EnsemblMetazoa" id="BGLB005525-PB"/>
    </source>
</evidence>
<dbReference type="OrthoDB" id="5842926at2759"/>
<feature type="compositionally biased region" description="Polar residues" evidence="2">
    <location>
        <begin position="352"/>
        <end position="371"/>
    </location>
</feature>
<evidence type="ECO:0000259" key="3">
    <source>
        <dbReference type="PROSITE" id="PS50174"/>
    </source>
</evidence>
<keyword evidence="1" id="KW-0175">Coiled coil</keyword>
<dbReference type="Pfam" id="PF01585">
    <property type="entry name" value="G-patch"/>
    <property type="match status" value="1"/>
</dbReference>
<dbReference type="PANTHER" id="PTHR14390">
    <property type="entry name" value="G PATCH DOMAIN CONTAINING PROTEIN 3"/>
    <property type="match status" value="1"/>
</dbReference>
<reference evidence="4" key="1">
    <citation type="submission" date="2020-05" db="UniProtKB">
        <authorList>
            <consortium name="EnsemblMetazoa"/>
        </authorList>
    </citation>
    <scope>IDENTIFICATION</scope>
    <source>
        <strain evidence="4">BB02</strain>
    </source>
</reference>
<evidence type="ECO:0000313" key="5">
    <source>
        <dbReference type="Proteomes" id="UP000076420"/>
    </source>
</evidence>
<dbReference type="InterPro" id="IPR040341">
    <property type="entry name" value="GPATCH3"/>
</dbReference>
<sequence>METVKIKENTIKNKACDYVYFAISNIPNELRAADLRAHFSSLIESRCFICFHYRHRPQKADNTSNNVNNRLVSLNTDTAVTADSHNVIKRCCCVVQIQKCKCEELLKLHDSHWTNASGETLRDLCFIKSILIKLTDSDDDKQDSVAEEVLLAMPELNPPPLMPNGNVGTPTLVFLDLIQQCLLPQSLVSKLQLKFPKTAAKRMYGNVNFEYDNRLGSHKHSNDNKVMNASTFSELDKKTLLVPKKYYTRVLHSKKLLHNMNNKNISGNEELSCKCQSNQTETKDLSFSYTTQSEKDNHRNNDQETCTPTVQGLLLNAQGSSSTAQGTISSADHGPSLTAQGSSSDDYGPAWTAQSTSSSVQGPSTTAQGSFSFDHGPPQSPLTNSSQLPGLTNREKKRLLKKENQMMKLLMAEGIEEKLIFLEQRYHDEEAAEEWDICEANEDDPSNQERNKERLYDEHIEMPWEKGGAGVNFYTDAVYWQQQEGDFDEQTTDDLDVDFSAYEEPGTGDKDIKDFLKIRQEARFRSGYDSTDRFSIGIGRHLQKINPRKSSIKKKVDQQPIGVFEKHTKGFGRKIMEKQGWTEGTCLGSSQHGLITALKGEGQSAHNKRGLGYIEHKNIYGTCKKPDNIYISTAYDNPNETDPKEPLLQRAEPSTLKHRPCHINKFQTFDSSYINK</sequence>
<dbReference type="GO" id="GO:0039536">
    <property type="term" value="P:negative regulation of RIG-I signaling pathway"/>
    <property type="evidence" value="ECO:0007669"/>
    <property type="project" value="InterPro"/>
</dbReference>
<proteinExistence type="predicted"/>
<feature type="region of interest" description="Disordered" evidence="2">
    <location>
        <begin position="318"/>
        <end position="393"/>
    </location>
</feature>
<dbReference type="PANTHER" id="PTHR14390:SF2">
    <property type="entry name" value="G PATCH DOMAIN-CONTAINING PROTEIN 3"/>
    <property type="match status" value="1"/>
</dbReference>
<feature type="domain" description="G-patch" evidence="3">
    <location>
        <begin position="568"/>
        <end position="616"/>
    </location>
</feature>
<dbReference type="KEGG" id="bgt:106061696"/>
<dbReference type="Proteomes" id="UP000076420">
    <property type="component" value="Unassembled WGS sequence"/>
</dbReference>
<dbReference type="GO" id="GO:0032480">
    <property type="term" value="P:negative regulation of type I interferon production"/>
    <property type="evidence" value="ECO:0007669"/>
    <property type="project" value="InterPro"/>
</dbReference>
<dbReference type="InterPro" id="IPR000467">
    <property type="entry name" value="G_patch_dom"/>
</dbReference>
<dbReference type="VEuPathDB" id="VectorBase:BGLAX_027280"/>
<feature type="compositionally biased region" description="Polar residues" evidence="2">
    <location>
        <begin position="318"/>
        <end position="330"/>
    </location>
</feature>
<dbReference type="VEuPathDB" id="VectorBase:BGLB005525"/>
<dbReference type="SMART" id="SM00443">
    <property type="entry name" value="G_patch"/>
    <property type="match status" value="1"/>
</dbReference>
<accession>A0A2C9JNY3</accession>
<evidence type="ECO:0000256" key="2">
    <source>
        <dbReference type="SAM" id="MobiDB-lite"/>
    </source>
</evidence>
<protein>
    <recommendedName>
        <fullName evidence="3">G-patch domain-containing protein</fullName>
    </recommendedName>
</protein>
<dbReference type="GO" id="GO:0003676">
    <property type="term" value="F:nucleic acid binding"/>
    <property type="evidence" value="ECO:0007669"/>
    <property type="project" value="InterPro"/>
</dbReference>
<dbReference type="AlphaFoldDB" id="A0A2C9JNY3"/>
<dbReference type="PROSITE" id="PS50174">
    <property type="entry name" value="G_PATCH"/>
    <property type="match status" value="1"/>
</dbReference>
<name>A0A2C9JNY3_BIOGL</name>
<dbReference type="EnsemblMetazoa" id="BGLB005525-RB">
    <property type="protein sequence ID" value="BGLB005525-PB"/>
    <property type="gene ID" value="BGLB005525"/>
</dbReference>
<gene>
    <name evidence="4" type="primary">106061696</name>
</gene>
<organism evidence="4 5">
    <name type="scientific">Biomphalaria glabrata</name>
    <name type="common">Bloodfluke planorb</name>
    <name type="synonym">Freshwater snail</name>
    <dbReference type="NCBI Taxonomy" id="6526"/>
    <lineage>
        <taxon>Eukaryota</taxon>
        <taxon>Metazoa</taxon>
        <taxon>Spiralia</taxon>
        <taxon>Lophotrochozoa</taxon>
        <taxon>Mollusca</taxon>
        <taxon>Gastropoda</taxon>
        <taxon>Heterobranchia</taxon>
        <taxon>Euthyneura</taxon>
        <taxon>Panpulmonata</taxon>
        <taxon>Hygrophila</taxon>
        <taxon>Lymnaeoidea</taxon>
        <taxon>Planorbidae</taxon>
        <taxon>Biomphalaria</taxon>
    </lineage>
</organism>
<dbReference type="GO" id="GO:0045893">
    <property type="term" value="P:positive regulation of DNA-templated transcription"/>
    <property type="evidence" value="ECO:0007669"/>
    <property type="project" value="TreeGrafter"/>
</dbReference>
<feature type="compositionally biased region" description="Polar residues" evidence="2">
    <location>
        <begin position="381"/>
        <end position="390"/>
    </location>
</feature>
<feature type="coiled-coil region" evidence="1">
    <location>
        <begin position="393"/>
        <end position="432"/>
    </location>
</feature>
<evidence type="ECO:0000256" key="1">
    <source>
        <dbReference type="SAM" id="Coils"/>
    </source>
</evidence>